<sequence length="490" mass="54400">MMGRQSLLASIASTVVLIGWAVDAFSHHTTVQHHHHYRWSIVQQSSYRWSCRMQKSSSSSLLHAAETSNNNASSSSSLSSSSIIPSGENYSTLTLLEHMHLLNPNVHKQQQSTTTNNNKSDNIMIDFFTNTLGFGMDPKSVNSLQSNKGVVFVNAGSTQLHLNDDEEYCQKLDELLLRRQKEDLATSSSSSSTKSSSGGHKHLFEIGLRYNSLKDLKNKLANCSGDACSYDMTTLGDGREIVRMTDAYDRVFVAREVVMDLNDDDDDGGNQQEDEPTISSICQQKVICNNTNNSSSEEQDGIPTEIVQQYGISTPQTTCQGIDFIEFFVYVTKEDAGTTAEKIARFYDFFFDATTSVVNDGKSDIAIIAFGKIDDFGRAEQSMLFREVVVDNPQCHQAAHSDDLGTGHHIAIYVGNCDEDYKVAASNCVDGGLLWVNPQFEDKVLDVDSAMECKQFRFKNIVDIETGETLYVLEHEIRSISHPLFPGGNY</sequence>
<feature type="chain" id="PRO_5042012864" description="VOC domain-containing protein" evidence="1">
    <location>
        <begin position="25"/>
        <end position="490"/>
    </location>
</feature>
<evidence type="ECO:0008006" key="4">
    <source>
        <dbReference type="Google" id="ProtNLM"/>
    </source>
</evidence>
<dbReference type="Proteomes" id="UP001224775">
    <property type="component" value="Unassembled WGS sequence"/>
</dbReference>
<evidence type="ECO:0000256" key="1">
    <source>
        <dbReference type="SAM" id="SignalP"/>
    </source>
</evidence>
<dbReference type="PANTHER" id="PTHR40280:SF1">
    <property type="entry name" value="VOC DOMAIN-CONTAINING PROTEIN"/>
    <property type="match status" value="1"/>
</dbReference>
<protein>
    <recommendedName>
        <fullName evidence="4">VOC domain-containing protein</fullName>
    </recommendedName>
</protein>
<dbReference type="AlphaFoldDB" id="A0AAD8YB18"/>
<keyword evidence="3" id="KW-1185">Reference proteome</keyword>
<comment type="caution">
    <text evidence="2">The sequence shown here is derived from an EMBL/GenBank/DDBJ whole genome shotgun (WGS) entry which is preliminary data.</text>
</comment>
<accession>A0AAD8YB18</accession>
<dbReference type="PANTHER" id="PTHR40280">
    <property type="entry name" value="BLR6907 PROTEIN"/>
    <property type="match status" value="1"/>
</dbReference>
<evidence type="ECO:0000313" key="3">
    <source>
        <dbReference type="Proteomes" id="UP001224775"/>
    </source>
</evidence>
<keyword evidence="1" id="KW-0732">Signal</keyword>
<dbReference type="EMBL" id="JATAAI010000010">
    <property type="protein sequence ID" value="KAK1742847.1"/>
    <property type="molecule type" value="Genomic_DNA"/>
</dbReference>
<name>A0AAD8YB18_9STRA</name>
<gene>
    <name evidence="2" type="ORF">QTG54_006444</name>
</gene>
<feature type="signal peptide" evidence="1">
    <location>
        <begin position="1"/>
        <end position="24"/>
    </location>
</feature>
<proteinExistence type="predicted"/>
<organism evidence="2 3">
    <name type="scientific">Skeletonema marinoi</name>
    <dbReference type="NCBI Taxonomy" id="267567"/>
    <lineage>
        <taxon>Eukaryota</taxon>
        <taxon>Sar</taxon>
        <taxon>Stramenopiles</taxon>
        <taxon>Ochrophyta</taxon>
        <taxon>Bacillariophyta</taxon>
        <taxon>Coscinodiscophyceae</taxon>
        <taxon>Thalassiosirophycidae</taxon>
        <taxon>Thalassiosirales</taxon>
        <taxon>Skeletonemataceae</taxon>
        <taxon>Skeletonema</taxon>
        <taxon>Skeletonema marinoi-dohrnii complex</taxon>
    </lineage>
</organism>
<reference evidence="2" key="1">
    <citation type="submission" date="2023-06" db="EMBL/GenBank/DDBJ databases">
        <title>Survivors Of The Sea: Transcriptome response of Skeletonema marinoi to long-term dormancy.</title>
        <authorList>
            <person name="Pinder M.I.M."/>
            <person name="Kourtchenko O."/>
            <person name="Robertson E.K."/>
            <person name="Larsson T."/>
            <person name="Maumus F."/>
            <person name="Osuna-Cruz C.M."/>
            <person name="Vancaester E."/>
            <person name="Stenow R."/>
            <person name="Vandepoele K."/>
            <person name="Ploug H."/>
            <person name="Bruchert V."/>
            <person name="Godhe A."/>
            <person name="Topel M."/>
        </authorList>
    </citation>
    <scope>NUCLEOTIDE SEQUENCE</scope>
    <source>
        <strain evidence="2">R05AC</strain>
    </source>
</reference>
<evidence type="ECO:0000313" key="2">
    <source>
        <dbReference type="EMBL" id="KAK1742847.1"/>
    </source>
</evidence>